<protein>
    <recommendedName>
        <fullName evidence="3">Glycerophosphoryl diester phosphodiesterase</fullName>
    </recommendedName>
</protein>
<dbReference type="STRING" id="988821.SAMN05421867_10118"/>
<dbReference type="RefSeq" id="WP_090029698.1">
    <property type="nucleotide sequence ID" value="NZ_BONM01000023.1"/>
</dbReference>
<dbReference type="Proteomes" id="UP000199012">
    <property type="component" value="Unassembled WGS sequence"/>
</dbReference>
<dbReference type="EMBL" id="FOKA01000001">
    <property type="protein sequence ID" value="SFA69135.1"/>
    <property type="molecule type" value="Genomic_DNA"/>
</dbReference>
<accession>A0A1I0UYL3</accession>
<dbReference type="OrthoDB" id="7470251at2"/>
<dbReference type="GO" id="GO:0008081">
    <property type="term" value="F:phosphoric diester hydrolase activity"/>
    <property type="evidence" value="ECO:0007669"/>
    <property type="project" value="InterPro"/>
</dbReference>
<keyword evidence="2" id="KW-1185">Reference proteome</keyword>
<dbReference type="AlphaFoldDB" id="A0A1I0UYL3"/>
<evidence type="ECO:0008006" key="3">
    <source>
        <dbReference type="Google" id="ProtNLM"/>
    </source>
</evidence>
<name>A0A1I0UYL3_9CELL</name>
<dbReference type="SUPFAM" id="SSF51695">
    <property type="entry name" value="PLC-like phosphodiesterases"/>
    <property type="match status" value="1"/>
</dbReference>
<proteinExistence type="predicted"/>
<dbReference type="InterPro" id="IPR017946">
    <property type="entry name" value="PLC-like_Pdiesterase_TIM-brl"/>
</dbReference>
<evidence type="ECO:0000313" key="2">
    <source>
        <dbReference type="Proteomes" id="UP000199012"/>
    </source>
</evidence>
<organism evidence="1 2">
    <name type="scientific">Cellulomonas marina</name>
    <dbReference type="NCBI Taxonomy" id="988821"/>
    <lineage>
        <taxon>Bacteria</taxon>
        <taxon>Bacillati</taxon>
        <taxon>Actinomycetota</taxon>
        <taxon>Actinomycetes</taxon>
        <taxon>Micrococcales</taxon>
        <taxon>Cellulomonadaceae</taxon>
        <taxon>Cellulomonas</taxon>
    </lineage>
</organism>
<reference evidence="1 2" key="1">
    <citation type="submission" date="2016-10" db="EMBL/GenBank/DDBJ databases">
        <authorList>
            <person name="de Groot N.N."/>
        </authorList>
    </citation>
    <scope>NUCLEOTIDE SEQUENCE [LARGE SCALE GENOMIC DNA]</scope>
    <source>
        <strain evidence="1 2">CGMCC 4.6945</strain>
    </source>
</reference>
<evidence type="ECO:0000313" key="1">
    <source>
        <dbReference type="EMBL" id="SFA69135.1"/>
    </source>
</evidence>
<gene>
    <name evidence="1" type="ORF">SAMN05421867_10118</name>
</gene>
<sequence length="236" mass="24086">MRPARVLAHRGLWEGTADAPNSPGALRAALAAGFGLETDVRDGGGTLVVSHDPPRGGEPTLADVFLGMPAGGGPLAVNVKADGIAPALAAALADVPRPWFAFDMSVPETVRYAALGLPYLTRHSDVEPEPVLLAGARGVWLDAFRSDWFGPAEVLRHADAGRLVVVVSPELHGRDPRPLADALLATDGLDEREVLVCTDRPAVWGAGPGAVPGDVPGDVPGVVPGAGVPAGSAVVP</sequence>
<dbReference type="GO" id="GO:0006629">
    <property type="term" value="P:lipid metabolic process"/>
    <property type="evidence" value="ECO:0007669"/>
    <property type="project" value="InterPro"/>
</dbReference>